<keyword evidence="8 10" id="KW-0675">Receptor</keyword>
<evidence type="ECO:0000256" key="1">
    <source>
        <dbReference type="ARBA" id="ARBA00004651"/>
    </source>
</evidence>
<feature type="transmembrane region" description="Helical" evidence="12">
    <location>
        <begin position="558"/>
        <end position="578"/>
    </location>
</feature>
<protein>
    <recommendedName>
        <fullName evidence="13">G-protein coupled receptors family 1 profile domain-containing protein</fullName>
    </recommendedName>
</protein>
<dbReference type="GO" id="GO:0004993">
    <property type="term" value="F:G protein-coupled serotonin receptor activity"/>
    <property type="evidence" value="ECO:0007669"/>
    <property type="project" value="TreeGrafter"/>
</dbReference>
<evidence type="ECO:0000259" key="13">
    <source>
        <dbReference type="PROSITE" id="PS50262"/>
    </source>
</evidence>
<feature type="transmembrane region" description="Helical" evidence="12">
    <location>
        <begin position="135"/>
        <end position="154"/>
    </location>
</feature>
<evidence type="ECO:0000256" key="12">
    <source>
        <dbReference type="SAM" id="Phobius"/>
    </source>
</evidence>
<dbReference type="GO" id="GO:0007197">
    <property type="term" value="P:adenylate cyclase-inhibiting G protein-coupled acetylcholine receptor signaling pathway"/>
    <property type="evidence" value="ECO:0007669"/>
    <property type="project" value="TreeGrafter"/>
</dbReference>
<evidence type="ECO:0000256" key="3">
    <source>
        <dbReference type="ARBA" id="ARBA00022475"/>
    </source>
</evidence>
<evidence type="ECO:0000256" key="9">
    <source>
        <dbReference type="ARBA" id="ARBA00023224"/>
    </source>
</evidence>
<feature type="region of interest" description="Disordered" evidence="11">
    <location>
        <begin position="398"/>
        <end position="419"/>
    </location>
</feature>
<dbReference type="PROSITE" id="PS50262">
    <property type="entry name" value="G_PROTEIN_RECEP_F1_2"/>
    <property type="match status" value="1"/>
</dbReference>
<feature type="transmembrane region" description="Helical" evidence="12">
    <location>
        <begin position="215"/>
        <end position="240"/>
    </location>
</feature>
<dbReference type="PRINTS" id="PR00243">
    <property type="entry name" value="MUSCARINICR"/>
</dbReference>
<dbReference type="InterPro" id="IPR017452">
    <property type="entry name" value="GPCR_Rhodpsn_7TM"/>
</dbReference>
<feature type="compositionally biased region" description="Low complexity" evidence="11">
    <location>
        <begin position="371"/>
        <end position="381"/>
    </location>
</feature>
<accession>A0A7M7K6P0</accession>
<comment type="similarity">
    <text evidence="2 10">Belongs to the G-protein coupled receptor 1 family.</text>
</comment>
<keyword evidence="7 12" id="KW-0472">Membrane</keyword>
<dbReference type="OMA" id="IPVTLWH"/>
<feature type="transmembrane region" description="Helical" evidence="12">
    <location>
        <begin position="260"/>
        <end position="283"/>
    </location>
</feature>
<dbReference type="PANTHER" id="PTHR24247:SF265">
    <property type="entry name" value="MUSCARINIC ACETYLCHOLINE RECEPTOR DM1"/>
    <property type="match status" value="1"/>
</dbReference>
<feature type="region of interest" description="Disordered" evidence="11">
    <location>
        <begin position="358"/>
        <end position="381"/>
    </location>
</feature>
<feature type="transmembrane region" description="Helical" evidence="12">
    <location>
        <begin position="174"/>
        <end position="194"/>
    </location>
</feature>
<keyword evidence="4 10" id="KW-0812">Transmembrane</keyword>
<evidence type="ECO:0000256" key="11">
    <source>
        <dbReference type="SAM" id="MobiDB-lite"/>
    </source>
</evidence>
<keyword evidence="15" id="KW-1185">Reference proteome</keyword>
<dbReference type="InParanoid" id="A0A7M7K6P0"/>
<dbReference type="AlphaFoldDB" id="A0A7M7K6P0"/>
<dbReference type="EnsemblMetazoa" id="XM_022805456">
    <property type="protein sequence ID" value="XP_022661191"/>
    <property type="gene ID" value="LOC111250347"/>
</dbReference>
<dbReference type="FunCoup" id="A0A7M7K6P0">
    <property type="interactions" value="131"/>
</dbReference>
<evidence type="ECO:0000313" key="15">
    <source>
        <dbReference type="Proteomes" id="UP000594260"/>
    </source>
</evidence>
<dbReference type="GO" id="GO:0030425">
    <property type="term" value="C:dendrite"/>
    <property type="evidence" value="ECO:0007669"/>
    <property type="project" value="TreeGrafter"/>
</dbReference>
<reference evidence="14" key="1">
    <citation type="submission" date="2021-01" db="UniProtKB">
        <authorList>
            <consortium name="EnsemblMetazoa"/>
        </authorList>
    </citation>
    <scope>IDENTIFICATION</scope>
</reference>
<dbReference type="GO" id="GO:0007187">
    <property type="term" value="P:G protein-coupled receptor signaling pathway, coupled to cyclic nucleotide second messenger"/>
    <property type="evidence" value="ECO:0007669"/>
    <property type="project" value="TreeGrafter"/>
</dbReference>
<feature type="compositionally biased region" description="Low complexity" evidence="11">
    <location>
        <begin position="321"/>
        <end position="333"/>
    </location>
</feature>
<feature type="compositionally biased region" description="Basic residues" evidence="11">
    <location>
        <begin position="537"/>
        <end position="547"/>
    </location>
</feature>
<evidence type="ECO:0000256" key="10">
    <source>
        <dbReference type="RuleBase" id="RU000688"/>
    </source>
</evidence>
<keyword evidence="3" id="KW-1003">Cell membrane</keyword>
<evidence type="ECO:0000256" key="4">
    <source>
        <dbReference type="ARBA" id="ARBA00022692"/>
    </source>
</evidence>
<dbReference type="GeneID" id="111250347"/>
<feature type="domain" description="G-protein coupled receptors family 1 profile" evidence="13">
    <location>
        <begin position="115"/>
        <end position="614"/>
    </location>
</feature>
<evidence type="ECO:0000256" key="5">
    <source>
        <dbReference type="ARBA" id="ARBA00022989"/>
    </source>
</evidence>
<evidence type="ECO:0000256" key="2">
    <source>
        <dbReference type="ARBA" id="ARBA00010663"/>
    </source>
</evidence>
<dbReference type="GO" id="GO:0016907">
    <property type="term" value="F:G protein-coupled acetylcholine receptor activity"/>
    <property type="evidence" value="ECO:0007669"/>
    <property type="project" value="InterPro"/>
</dbReference>
<dbReference type="GO" id="GO:0045202">
    <property type="term" value="C:synapse"/>
    <property type="evidence" value="ECO:0007669"/>
    <property type="project" value="TreeGrafter"/>
</dbReference>
<keyword evidence="5 12" id="KW-1133">Transmembrane helix</keyword>
<dbReference type="Pfam" id="PF00001">
    <property type="entry name" value="7tm_1"/>
    <property type="match status" value="1"/>
</dbReference>
<evidence type="ECO:0000256" key="8">
    <source>
        <dbReference type="ARBA" id="ARBA00023170"/>
    </source>
</evidence>
<evidence type="ECO:0000313" key="14">
    <source>
        <dbReference type="EnsemblMetazoa" id="XP_022661191"/>
    </source>
</evidence>
<evidence type="ECO:0000256" key="7">
    <source>
        <dbReference type="ARBA" id="ARBA00023136"/>
    </source>
</evidence>
<comment type="subcellular location">
    <subcellularLocation>
        <location evidence="1">Cell membrane</location>
        <topology evidence="1">Multi-pass membrane protein</topology>
    </subcellularLocation>
</comment>
<evidence type="ECO:0000256" key="6">
    <source>
        <dbReference type="ARBA" id="ARBA00023040"/>
    </source>
</evidence>
<keyword evidence="9 10" id="KW-0807">Transducer</keyword>
<feature type="compositionally biased region" description="Polar residues" evidence="11">
    <location>
        <begin position="306"/>
        <end position="320"/>
    </location>
</feature>
<dbReference type="GO" id="GO:0005886">
    <property type="term" value="C:plasma membrane"/>
    <property type="evidence" value="ECO:0007669"/>
    <property type="project" value="UniProtKB-SubCell"/>
</dbReference>
<dbReference type="SUPFAM" id="SSF81321">
    <property type="entry name" value="Family A G protein-coupled receptor-like"/>
    <property type="match status" value="1"/>
</dbReference>
<dbReference type="Proteomes" id="UP000594260">
    <property type="component" value="Unplaced"/>
</dbReference>
<feature type="region of interest" description="Disordered" evidence="11">
    <location>
        <begin position="533"/>
        <end position="552"/>
    </location>
</feature>
<feature type="region of interest" description="Disordered" evidence="11">
    <location>
        <begin position="299"/>
        <end position="340"/>
    </location>
</feature>
<dbReference type="Gene3D" id="1.20.1070.10">
    <property type="entry name" value="Rhodopsin 7-helix transmembrane proteins"/>
    <property type="match status" value="2"/>
</dbReference>
<dbReference type="InterPro" id="IPR000276">
    <property type="entry name" value="GPCR_Rhodpsn"/>
</dbReference>
<feature type="compositionally biased region" description="Polar residues" evidence="11">
    <location>
        <begin position="404"/>
        <end position="418"/>
    </location>
</feature>
<dbReference type="InterPro" id="IPR000995">
    <property type="entry name" value="Musac_Ach_rcpt"/>
</dbReference>
<feature type="region of interest" description="Disordered" evidence="11">
    <location>
        <begin position="482"/>
        <end position="521"/>
    </location>
</feature>
<dbReference type="PRINTS" id="PR00237">
    <property type="entry name" value="GPCRRHODOPSN"/>
</dbReference>
<organism evidence="14 15">
    <name type="scientific">Varroa destructor</name>
    <name type="common">Honeybee mite</name>
    <dbReference type="NCBI Taxonomy" id="109461"/>
    <lineage>
        <taxon>Eukaryota</taxon>
        <taxon>Metazoa</taxon>
        <taxon>Ecdysozoa</taxon>
        <taxon>Arthropoda</taxon>
        <taxon>Chelicerata</taxon>
        <taxon>Arachnida</taxon>
        <taxon>Acari</taxon>
        <taxon>Parasitiformes</taxon>
        <taxon>Mesostigmata</taxon>
        <taxon>Gamasina</taxon>
        <taxon>Dermanyssoidea</taxon>
        <taxon>Varroidae</taxon>
        <taxon>Varroa</taxon>
    </lineage>
</organism>
<dbReference type="KEGG" id="vde:111250347"/>
<feature type="region of interest" description="Disordered" evidence="11">
    <location>
        <begin position="1"/>
        <end position="20"/>
    </location>
</feature>
<feature type="transmembrane region" description="Helical" evidence="12">
    <location>
        <begin position="98"/>
        <end position="123"/>
    </location>
</feature>
<proteinExistence type="inferred from homology"/>
<name>A0A7M7K6P0_VARDE</name>
<dbReference type="OrthoDB" id="10071887at2759"/>
<dbReference type="PROSITE" id="PS00237">
    <property type="entry name" value="G_PROTEIN_RECEP_F1_1"/>
    <property type="match status" value="1"/>
</dbReference>
<keyword evidence="6 10" id="KW-0297">G-protein coupled receptor</keyword>
<feature type="compositionally biased region" description="Polar residues" evidence="11">
    <location>
        <begin position="1"/>
        <end position="12"/>
    </location>
</feature>
<sequence length="645" mass="72007">MSSPSTKLTSSLAPPLPPHHQPEVTTPLYFTGPKIWKTAYEETVHNTNIGPHILDPGPVVENVTALLGVLNDTLLGNVSGQSNSTTAGSETVHTHLEFILIVFIGAFFSIITIVGNLMVMISFKMDKQLQTISNYFLLSLAIADFSIGIISMPLSTYYMLYNYWYLGPFICDTWLAWDYLTSNASVLNLLIISFDRYFSVTRPLTYRARRTTRRAAIMIASAWVISLLLWPPWIYAWPYIEGKRSVPEGQCYIQFLETNIYVTFGTAIAAFYVPVCIMCILYWRIWQETEKRQRDLTHLQAGKKLPSSSGSRKSLANHASNENPGEGNAGNAGSDSQPLENRGVSTLCLETGRYLPPPQSADSVAPANFKSSTQTSRSAQRRGLGDVLFSWCRSERLHDDDSCSSHGSPNAQTPTSAETPIRADSMQYRPLQNIPLADRPHQTSTRSFSSDSVYTILIRLPTQTSVELDGEMSQASIRMILEEDGPPPCQPAKPIPRSKSASASDRNAGIGTGPGSAPSREPLLLNTKLVAQQGNKRVPKKKRKHQERKQERKAAKTLSAILFAFIVTWTPYNVLVLIKTLSPCEDDNDCIPQGLWNFAYCLCYINSTVNPLCYALCNANFRKTYVRILTCKWTSKRQRHRGYFS</sequence>
<dbReference type="PANTHER" id="PTHR24247">
    <property type="entry name" value="5-HYDROXYTRYPTAMINE RECEPTOR"/>
    <property type="match status" value="1"/>
</dbReference>
<dbReference type="RefSeq" id="XP_022661191.1">
    <property type="nucleotide sequence ID" value="XM_022805456.1"/>
</dbReference>